<dbReference type="GO" id="GO:0005743">
    <property type="term" value="C:mitochondrial inner membrane"/>
    <property type="evidence" value="ECO:0007669"/>
    <property type="project" value="UniProtKB-SubCell"/>
</dbReference>
<keyword evidence="7 17" id="KW-0812">Transmembrane</keyword>
<reference evidence="20" key="1">
    <citation type="submission" date="2018-07" db="EMBL/GenBank/DDBJ databases">
        <title>The complete mitochondrial genome of Gephyrocharax atracaudatus(Characiformes,Characidae).</title>
        <authorList>
            <person name="Huang Y."/>
            <person name="Liu Y."/>
        </authorList>
    </citation>
    <scope>NUCLEOTIDE SEQUENCE</scope>
</reference>
<dbReference type="Pfam" id="PF00361">
    <property type="entry name" value="Proton_antipo_M"/>
    <property type="match status" value="1"/>
</dbReference>
<evidence type="ECO:0000313" key="20">
    <source>
        <dbReference type="EMBL" id="QCQ81476.1"/>
    </source>
</evidence>
<dbReference type="RefSeq" id="YP_009659091.1">
    <property type="nucleotide sequence ID" value="NC_042882.1"/>
</dbReference>
<evidence type="ECO:0000256" key="4">
    <source>
        <dbReference type="ARBA" id="ARBA00021008"/>
    </source>
</evidence>
<dbReference type="InterPro" id="IPR003917">
    <property type="entry name" value="NADH_UbQ_OxRdtase_chain2"/>
</dbReference>
<evidence type="ECO:0000256" key="3">
    <source>
        <dbReference type="ARBA" id="ARBA00012944"/>
    </source>
</evidence>
<evidence type="ECO:0000256" key="14">
    <source>
        <dbReference type="ARBA" id="ARBA00023128"/>
    </source>
</evidence>
<evidence type="ECO:0000256" key="5">
    <source>
        <dbReference type="ARBA" id="ARBA00022448"/>
    </source>
</evidence>
<evidence type="ECO:0000256" key="10">
    <source>
        <dbReference type="ARBA" id="ARBA00022982"/>
    </source>
</evidence>
<feature type="domain" description="NADH:quinone oxidoreductase/Mrp antiporter transmembrane" evidence="18">
    <location>
        <begin position="23"/>
        <end position="288"/>
    </location>
</feature>
<evidence type="ECO:0000256" key="16">
    <source>
        <dbReference type="ARBA" id="ARBA00049551"/>
    </source>
</evidence>
<evidence type="ECO:0000259" key="19">
    <source>
        <dbReference type="Pfam" id="PF06444"/>
    </source>
</evidence>
<name>A0A4P8PMI1_9TELE</name>
<evidence type="ECO:0000256" key="12">
    <source>
        <dbReference type="ARBA" id="ARBA00023027"/>
    </source>
</evidence>
<evidence type="ECO:0000256" key="17">
    <source>
        <dbReference type="RuleBase" id="RU003403"/>
    </source>
</evidence>
<geneLocation type="mitochondrion" evidence="20"/>
<feature type="domain" description="NADH dehydrogenase subunit 2 C-terminal" evidence="19">
    <location>
        <begin position="290"/>
        <end position="344"/>
    </location>
</feature>
<protein>
    <recommendedName>
        <fullName evidence="4 17">NADH-ubiquinone oxidoreductase chain 2</fullName>
        <ecNumber evidence="3 17">7.1.1.2</ecNumber>
    </recommendedName>
</protein>
<dbReference type="AlphaFoldDB" id="A0A4P8PMI1"/>
<keyword evidence="6 17" id="KW-0679">Respiratory chain</keyword>
<dbReference type="InterPro" id="IPR010933">
    <property type="entry name" value="NADH_DH_su2_C"/>
</dbReference>
<dbReference type="InterPro" id="IPR001750">
    <property type="entry name" value="ND/Mrp_TM"/>
</dbReference>
<dbReference type="PANTHER" id="PTHR46552">
    <property type="entry name" value="NADH-UBIQUINONE OXIDOREDUCTASE CHAIN 2"/>
    <property type="match status" value="1"/>
</dbReference>
<feature type="transmembrane region" description="Helical" evidence="17">
    <location>
        <begin position="239"/>
        <end position="257"/>
    </location>
</feature>
<keyword evidence="11 17" id="KW-1133">Transmembrane helix</keyword>
<feature type="transmembrane region" description="Helical" evidence="17">
    <location>
        <begin position="56"/>
        <end position="73"/>
    </location>
</feature>
<evidence type="ECO:0000259" key="18">
    <source>
        <dbReference type="Pfam" id="PF00361"/>
    </source>
</evidence>
<evidence type="ECO:0000256" key="2">
    <source>
        <dbReference type="ARBA" id="ARBA00007012"/>
    </source>
</evidence>
<organism evidence="20">
    <name type="scientific">Gephyrocharax atracaudatus</name>
    <dbReference type="NCBI Taxonomy" id="930246"/>
    <lineage>
        <taxon>Eukaryota</taxon>
        <taxon>Metazoa</taxon>
        <taxon>Chordata</taxon>
        <taxon>Craniata</taxon>
        <taxon>Vertebrata</taxon>
        <taxon>Euteleostomi</taxon>
        <taxon>Actinopterygii</taxon>
        <taxon>Neopterygii</taxon>
        <taxon>Teleostei</taxon>
        <taxon>Ostariophysi</taxon>
        <taxon>Characiformes</taxon>
        <taxon>Characoidei</taxon>
        <taxon>Stevardiidae</taxon>
        <taxon>Gephyrocharax</taxon>
    </lineage>
</organism>
<dbReference type="EMBL" id="MH636341">
    <property type="protein sequence ID" value="QCQ81476.1"/>
    <property type="molecule type" value="Genomic_DNA"/>
</dbReference>
<keyword evidence="9 17" id="KW-1278">Translocase</keyword>
<keyword evidence="14 17" id="KW-0496">Mitochondrion</keyword>
<evidence type="ECO:0000256" key="9">
    <source>
        <dbReference type="ARBA" id="ARBA00022967"/>
    </source>
</evidence>
<evidence type="ECO:0000256" key="15">
    <source>
        <dbReference type="ARBA" id="ARBA00023136"/>
    </source>
</evidence>
<feature type="transmembrane region" description="Helical" evidence="17">
    <location>
        <begin position="200"/>
        <end position="219"/>
    </location>
</feature>
<keyword evidence="12 17" id="KW-0520">NAD</keyword>
<comment type="similarity">
    <text evidence="2 17">Belongs to the complex I subunit 2 family.</text>
</comment>
<evidence type="ECO:0000256" key="11">
    <source>
        <dbReference type="ARBA" id="ARBA00022989"/>
    </source>
</evidence>
<dbReference type="EC" id="7.1.1.2" evidence="3 17"/>
<accession>A0A4P8PMI1</accession>
<dbReference type="PANTHER" id="PTHR46552:SF1">
    <property type="entry name" value="NADH-UBIQUINONE OXIDOREDUCTASE CHAIN 2"/>
    <property type="match status" value="1"/>
</dbReference>
<dbReference type="InterPro" id="IPR050175">
    <property type="entry name" value="Complex_I_Subunit_2"/>
</dbReference>
<proteinExistence type="inferred from homology"/>
<feature type="transmembrane region" description="Helical" evidence="17">
    <location>
        <begin position="277"/>
        <end position="305"/>
    </location>
</feature>
<evidence type="ECO:0000256" key="1">
    <source>
        <dbReference type="ARBA" id="ARBA00004448"/>
    </source>
</evidence>
<dbReference type="GO" id="GO:0006120">
    <property type="term" value="P:mitochondrial electron transport, NADH to ubiquinone"/>
    <property type="evidence" value="ECO:0007669"/>
    <property type="project" value="InterPro"/>
</dbReference>
<evidence type="ECO:0000256" key="7">
    <source>
        <dbReference type="ARBA" id="ARBA00022692"/>
    </source>
</evidence>
<comment type="catalytic activity">
    <reaction evidence="16 17">
        <text>a ubiquinone + NADH + 5 H(+)(in) = a ubiquinol + NAD(+) + 4 H(+)(out)</text>
        <dbReference type="Rhea" id="RHEA:29091"/>
        <dbReference type="Rhea" id="RHEA-COMP:9565"/>
        <dbReference type="Rhea" id="RHEA-COMP:9566"/>
        <dbReference type="ChEBI" id="CHEBI:15378"/>
        <dbReference type="ChEBI" id="CHEBI:16389"/>
        <dbReference type="ChEBI" id="CHEBI:17976"/>
        <dbReference type="ChEBI" id="CHEBI:57540"/>
        <dbReference type="ChEBI" id="CHEBI:57945"/>
        <dbReference type="EC" id="7.1.1.2"/>
    </reaction>
</comment>
<keyword evidence="8 17" id="KW-0999">Mitochondrion inner membrane</keyword>
<dbReference type="GeneID" id="40490630"/>
<gene>
    <name evidence="20" type="primary">ND2</name>
</gene>
<feature type="transmembrane region" description="Helical" evidence="17">
    <location>
        <begin position="325"/>
        <end position="347"/>
    </location>
</feature>
<keyword evidence="15 17" id="KW-0472">Membrane</keyword>
<keyword evidence="10 17" id="KW-0249">Electron transport</keyword>
<comment type="function">
    <text evidence="17">Core subunit of the mitochondrial membrane respiratory chain NADH dehydrogenase (Complex I) which catalyzes electron transfer from NADH through the respiratory chain, using ubiquinone as an electron acceptor. Essential for the catalytic activity and assembly of complex I.</text>
</comment>
<feature type="transmembrane region" description="Helical" evidence="17">
    <location>
        <begin position="148"/>
        <end position="166"/>
    </location>
</feature>
<evidence type="ECO:0000256" key="13">
    <source>
        <dbReference type="ARBA" id="ARBA00023075"/>
    </source>
</evidence>
<dbReference type="CTD" id="4536"/>
<dbReference type="PRINTS" id="PR01436">
    <property type="entry name" value="NADHDHGNASE2"/>
</dbReference>
<sequence>MTLLIKLFLISSLGLGTTLTFMSSHWLLAWIGLEINTLAILPLMAQRHHPRATEAATKYLLIQAASTAMLLYATTFNAWSQGEWNIVQINDQIATTLIVLALAMKLGLAPFHFWLPEVMQGLTLITGLILATWQKLAPLALLLQISHVAHPLILTALGITSTLMAGWAGMNQTQLRKIMAYSSTAHLGWIIIIIQYTPHLAVLTLGIYVFMTMTAFLTLKATSSTKINMLAQSWSKNPVMATIMLLILLSLAGLPPLTGFLPKWLILEELTKQAMTALATLIAMSALLSLYFYMRLCYSSTLTLFPSMTMLKISWRRFYTKKAKILLPTATAVALILLPLAPLITALTRYYS</sequence>
<evidence type="ECO:0000256" key="6">
    <source>
        <dbReference type="ARBA" id="ARBA00022660"/>
    </source>
</evidence>
<dbReference type="GO" id="GO:0008137">
    <property type="term" value="F:NADH dehydrogenase (ubiquinone) activity"/>
    <property type="evidence" value="ECO:0007669"/>
    <property type="project" value="UniProtKB-EC"/>
</dbReference>
<evidence type="ECO:0000256" key="8">
    <source>
        <dbReference type="ARBA" id="ARBA00022792"/>
    </source>
</evidence>
<comment type="subcellular location">
    <subcellularLocation>
        <location evidence="1 17">Mitochondrion inner membrane</location>
        <topology evidence="1 17">Multi-pass membrane protein</topology>
    </subcellularLocation>
</comment>
<keyword evidence="5" id="KW-0813">Transport</keyword>
<keyword evidence="13 17" id="KW-0830">Ubiquinone</keyword>
<dbReference type="Pfam" id="PF06444">
    <property type="entry name" value="NADH_dehy_S2_C"/>
    <property type="match status" value="1"/>
</dbReference>
<feature type="transmembrane region" description="Helical" evidence="17">
    <location>
        <begin position="93"/>
        <end position="115"/>
    </location>
</feature>